<protein>
    <submittedName>
        <fullName evidence="6">Alcohol dehydrogenase</fullName>
    </submittedName>
</protein>
<keyword evidence="1 4" id="KW-0479">Metal-binding</keyword>
<dbReference type="STRING" id="229919.GCA_001050195_00066"/>
<evidence type="ECO:0000313" key="7">
    <source>
        <dbReference type="Proteomes" id="UP000264141"/>
    </source>
</evidence>
<dbReference type="PROSITE" id="PS00059">
    <property type="entry name" value="ADH_ZINC"/>
    <property type="match status" value="1"/>
</dbReference>
<accession>A0A3D1JJI2</accession>
<dbReference type="GO" id="GO:0008270">
    <property type="term" value="F:zinc ion binding"/>
    <property type="evidence" value="ECO:0007669"/>
    <property type="project" value="InterPro"/>
</dbReference>
<dbReference type="InterPro" id="IPR050129">
    <property type="entry name" value="Zn_alcohol_dh"/>
</dbReference>
<dbReference type="InterPro" id="IPR013154">
    <property type="entry name" value="ADH-like_N"/>
</dbReference>
<organism evidence="6 7">
    <name type="scientific">Anaerolinea thermolimosa</name>
    <dbReference type="NCBI Taxonomy" id="229919"/>
    <lineage>
        <taxon>Bacteria</taxon>
        <taxon>Bacillati</taxon>
        <taxon>Chloroflexota</taxon>
        <taxon>Anaerolineae</taxon>
        <taxon>Anaerolineales</taxon>
        <taxon>Anaerolineaceae</taxon>
        <taxon>Anaerolinea</taxon>
    </lineage>
</organism>
<dbReference type="SMART" id="SM00829">
    <property type="entry name" value="PKS_ER"/>
    <property type="match status" value="1"/>
</dbReference>
<dbReference type="PANTHER" id="PTHR43401">
    <property type="entry name" value="L-THREONINE 3-DEHYDROGENASE"/>
    <property type="match status" value="1"/>
</dbReference>
<dbReference type="InterPro" id="IPR002328">
    <property type="entry name" value="ADH_Zn_CS"/>
</dbReference>
<keyword evidence="3" id="KW-0560">Oxidoreductase</keyword>
<dbReference type="SUPFAM" id="SSF50129">
    <property type="entry name" value="GroES-like"/>
    <property type="match status" value="1"/>
</dbReference>
<feature type="domain" description="Enoyl reductase (ER)" evidence="5">
    <location>
        <begin position="10"/>
        <end position="341"/>
    </location>
</feature>
<evidence type="ECO:0000259" key="5">
    <source>
        <dbReference type="SMART" id="SM00829"/>
    </source>
</evidence>
<reference evidence="6 7" key="1">
    <citation type="journal article" date="2018" name="Nat. Biotechnol.">
        <title>A standardized bacterial taxonomy based on genome phylogeny substantially revises the tree of life.</title>
        <authorList>
            <person name="Parks D.H."/>
            <person name="Chuvochina M."/>
            <person name="Waite D.W."/>
            <person name="Rinke C."/>
            <person name="Skarshewski A."/>
            <person name="Chaumeil P.A."/>
            <person name="Hugenholtz P."/>
        </authorList>
    </citation>
    <scope>NUCLEOTIDE SEQUENCE [LARGE SCALE GENOMIC DNA]</scope>
    <source>
        <strain evidence="6">UBA8781</strain>
    </source>
</reference>
<dbReference type="SUPFAM" id="SSF51735">
    <property type="entry name" value="NAD(P)-binding Rossmann-fold domains"/>
    <property type="match status" value="1"/>
</dbReference>
<evidence type="ECO:0000256" key="3">
    <source>
        <dbReference type="ARBA" id="ARBA00023002"/>
    </source>
</evidence>
<dbReference type="InterPro" id="IPR020843">
    <property type="entry name" value="ER"/>
</dbReference>
<dbReference type="Pfam" id="PF00107">
    <property type="entry name" value="ADH_zinc_N"/>
    <property type="match status" value="1"/>
</dbReference>
<dbReference type="PANTHER" id="PTHR43401:SF5">
    <property type="entry name" value="ALCOHOL DEHYDROGENASE-RELATED"/>
    <property type="match status" value="1"/>
</dbReference>
<evidence type="ECO:0000256" key="4">
    <source>
        <dbReference type="RuleBase" id="RU361277"/>
    </source>
</evidence>
<dbReference type="GO" id="GO:0016491">
    <property type="term" value="F:oxidoreductase activity"/>
    <property type="evidence" value="ECO:0007669"/>
    <property type="project" value="UniProtKB-KW"/>
</dbReference>
<evidence type="ECO:0000256" key="1">
    <source>
        <dbReference type="ARBA" id="ARBA00022723"/>
    </source>
</evidence>
<gene>
    <name evidence="6" type="ORF">DEQ80_11100</name>
</gene>
<dbReference type="Proteomes" id="UP000264141">
    <property type="component" value="Unassembled WGS sequence"/>
</dbReference>
<dbReference type="InterPro" id="IPR011032">
    <property type="entry name" value="GroES-like_sf"/>
</dbReference>
<sequence length="342" mass="36897">MKAVRLVEVGKPLELHQVPIPSVGEHDVLVRVRAAGICHSDVHYRAGKSPVYPLPMTLGHEVAGVVEAVGREVRRVRPGDRVCLHYMVTCGNCFYCSAGSEQFCESGRMIGHYTDGGYAEFIAVPERNAVLLPEEISFEQGATLMCASATALHALRKSRLRGGETLAVFGVGGLGYSAIQLGRAFGAREVFAVDISEHKLSLAEKVGATPVNAARTDPVEEIRRLTGGYGVDVALELIGLPITMEQALRSLAVFGRAVIVGISDRPISVDTYRELLGPERELIGSNDHLLQELPLLIELARRGALDLSKVVSRTIPLEAGAINAALDDLEHFSEHVRTVIVP</sequence>
<name>A0A3D1JJI2_9CHLR</name>
<dbReference type="CDD" id="cd08254">
    <property type="entry name" value="hydroxyacyl_CoA_DH"/>
    <property type="match status" value="1"/>
</dbReference>
<dbReference type="Pfam" id="PF08240">
    <property type="entry name" value="ADH_N"/>
    <property type="match status" value="1"/>
</dbReference>
<comment type="similarity">
    <text evidence="4">Belongs to the zinc-containing alcohol dehydrogenase family.</text>
</comment>
<comment type="cofactor">
    <cofactor evidence="4">
        <name>Zn(2+)</name>
        <dbReference type="ChEBI" id="CHEBI:29105"/>
    </cofactor>
</comment>
<dbReference type="EMBL" id="DPBP01000041">
    <property type="protein sequence ID" value="HCE18397.1"/>
    <property type="molecule type" value="Genomic_DNA"/>
</dbReference>
<keyword evidence="2 4" id="KW-0862">Zinc</keyword>
<dbReference type="InterPro" id="IPR036291">
    <property type="entry name" value="NAD(P)-bd_dom_sf"/>
</dbReference>
<evidence type="ECO:0000256" key="2">
    <source>
        <dbReference type="ARBA" id="ARBA00022833"/>
    </source>
</evidence>
<comment type="caution">
    <text evidence="6">The sequence shown here is derived from an EMBL/GenBank/DDBJ whole genome shotgun (WGS) entry which is preliminary data.</text>
</comment>
<dbReference type="Gene3D" id="3.90.180.10">
    <property type="entry name" value="Medium-chain alcohol dehydrogenases, catalytic domain"/>
    <property type="match status" value="1"/>
</dbReference>
<proteinExistence type="inferred from homology"/>
<dbReference type="AlphaFoldDB" id="A0A3D1JJI2"/>
<dbReference type="InterPro" id="IPR013149">
    <property type="entry name" value="ADH-like_C"/>
</dbReference>
<evidence type="ECO:0000313" key="6">
    <source>
        <dbReference type="EMBL" id="HCE18397.1"/>
    </source>
</evidence>